<dbReference type="GO" id="GO:0043190">
    <property type="term" value="C:ATP-binding cassette (ABC) transporter complex"/>
    <property type="evidence" value="ECO:0007669"/>
    <property type="project" value="TreeGrafter"/>
</dbReference>
<dbReference type="KEGG" id="pgb:H744_1c0545"/>
<dbReference type="EMBL" id="CP005973">
    <property type="protein sequence ID" value="AJR05570.1"/>
    <property type="molecule type" value="Genomic_DNA"/>
</dbReference>
<dbReference type="GO" id="GO:0031460">
    <property type="term" value="P:glycine betaine transport"/>
    <property type="evidence" value="ECO:0007669"/>
    <property type="project" value="UniProtKB-ARBA"/>
</dbReference>
<name>A0A0C5WRH4_9GAMM</name>
<keyword evidence="3" id="KW-1003">Cell membrane</keyword>
<evidence type="ECO:0000256" key="4">
    <source>
        <dbReference type="ARBA" id="ARBA00022692"/>
    </source>
</evidence>
<dbReference type="CDD" id="cd06261">
    <property type="entry name" value="TM_PBP2"/>
    <property type="match status" value="1"/>
</dbReference>
<dbReference type="Gene3D" id="1.10.3720.10">
    <property type="entry name" value="MetI-like"/>
    <property type="match status" value="1"/>
</dbReference>
<comment type="similarity">
    <text evidence="7">Belongs to the binding-protein-dependent transport system permease family.</text>
</comment>
<dbReference type="PATRIC" id="fig|658445.3.peg.595"/>
<evidence type="ECO:0000256" key="6">
    <source>
        <dbReference type="ARBA" id="ARBA00023136"/>
    </source>
</evidence>
<evidence type="ECO:0000256" key="7">
    <source>
        <dbReference type="RuleBase" id="RU363032"/>
    </source>
</evidence>
<accession>A0A0C5WRH4</accession>
<evidence type="ECO:0000313" key="9">
    <source>
        <dbReference type="EMBL" id="AJR05570.1"/>
    </source>
</evidence>
<evidence type="ECO:0000256" key="3">
    <source>
        <dbReference type="ARBA" id="ARBA00022475"/>
    </source>
</evidence>
<dbReference type="SUPFAM" id="SSF161098">
    <property type="entry name" value="MetI-like"/>
    <property type="match status" value="1"/>
</dbReference>
<feature type="transmembrane region" description="Helical" evidence="7">
    <location>
        <begin position="274"/>
        <end position="292"/>
    </location>
</feature>
<dbReference type="GO" id="GO:0015871">
    <property type="term" value="P:choline transport"/>
    <property type="evidence" value="ECO:0007669"/>
    <property type="project" value="TreeGrafter"/>
</dbReference>
<dbReference type="HOGENOM" id="CLU_028473_1_0_6"/>
<feature type="transmembrane region" description="Helical" evidence="7">
    <location>
        <begin position="243"/>
        <end position="262"/>
    </location>
</feature>
<dbReference type="AlphaFoldDB" id="A0A0C5WRH4"/>
<feature type="transmembrane region" description="Helical" evidence="7">
    <location>
        <begin position="71"/>
        <end position="90"/>
    </location>
</feature>
<dbReference type="PROSITE" id="PS50928">
    <property type="entry name" value="ABC_TM1"/>
    <property type="match status" value="1"/>
</dbReference>
<feature type="transmembrane region" description="Helical" evidence="7">
    <location>
        <begin position="120"/>
        <end position="143"/>
    </location>
</feature>
<dbReference type="PANTHER" id="PTHR47737:SF1">
    <property type="entry name" value="GLYCINE BETAINE_PROLINE BETAINE TRANSPORT SYSTEM PERMEASE PROTEIN PROW"/>
    <property type="match status" value="1"/>
</dbReference>
<dbReference type="InterPro" id="IPR035906">
    <property type="entry name" value="MetI-like_sf"/>
</dbReference>
<evidence type="ECO:0000256" key="1">
    <source>
        <dbReference type="ARBA" id="ARBA00004651"/>
    </source>
</evidence>
<organism evidence="9 10">
    <name type="scientific">Photobacterium gaetbulicola Gung47</name>
    <dbReference type="NCBI Taxonomy" id="658445"/>
    <lineage>
        <taxon>Bacteria</taxon>
        <taxon>Pseudomonadati</taxon>
        <taxon>Pseudomonadota</taxon>
        <taxon>Gammaproteobacteria</taxon>
        <taxon>Vibrionales</taxon>
        <taxon>Vibrionaceae</taxon>
        <taxon>Photobacterium</taxon>
    </lineage>
</organism>
<gene>
    <name evidence="9" type="ORF">H744_1c0545</name>
</gene>
<keyword evidence="6 7" id="KW-0472">Membrane</keyword>
<dbReference type="STRING" id="658445.H744_1c0545"/>
<feature type="domain" description="ABC transmembrane type-1" evidence="8">
    <location>
        <begin position="117"/>
        <end position="296"/>
    </location>
</feature>
<protein>
    <submittedName>
        <fullName evidence="9">Glycine betaine/L-proline ABC transporter permease protein</fullName>
    </submittedName>
</protein>
<dbReference type="FunFam" id="1.10.3720.10:FF:000001">
    <property type="entry name" value="Glycine betaine ABC transporter, permease"/>
    <property type="match status" value="1"/>
</dbReference>
<keyword evidence="2 7" id="KW-0813">Transport</keyword>
<evidence type="ECO:0000313" key="10">
    <source>
        <dbReference type="Proteomes" id="UP000032303"/>
    </source>
</evidence>
<dbReference type="Pfam" id="PF00528">
    <property type="entry name" value="BPD_transp_1"/>
    <property type="match status" value="1"/>
</dbReference>
<dbReference type="PANTHER" id="PTHR47737">
    <property type="entry name" value="GLYCINE BETAINE/PROLINE BETAINE TRANSPORT SYSTEM PERMEASE PROTEIN PROW"/>
    <property type="match status" value="1"/>
</dbReference>
<evidence type="ECO:0000256" key="5">
    <source>
        <dbReference type="ARBA" id="ARBA00022989"/>
    </source>
</evidence>
<keyword evidence="10" id="KW-1185">Reference proteome</keyword>
<evidence type="ECO:0000259" key="8">
    <source>
        <dbReference type="PROSITE" id="PS50928"/>
    </source>
</evidence>
<evidence type="ECO:0000256" key="2">
    <source>
        <dbReference type="ARBA" id="ARBA00022448"/>
    </source>
</evidence>
<comment type="subcellular location">
    <subcellularLocation>
        <location evidence="1 7">Cell membrane</location>
        <topology evidence="1 7">Multi-pass membrane protein</topology>
    </subcellularLocation>
</comment>
<proteinExistence type="inferred from homology"/>
<dbReference type="InterPro" id="IPR000515">
    <property type="entry name" value="MetI-like"/>
</dbReference>
<dbReference type="GO" id="GO:0005275">
    <property type="term" value="F:amine transmembrane transporter activity"/>
    <property type="evidence" value="ECO:0007669"/>
    <property type="project" value="TreeGrafter"/>
</dbReference>
<sequence>MPGPFGAPVKKELNMSESNWLSEFPEMDRSDLRAIRKTLDGAYRDFSREYGDLIESFFDPLLSFLVWFEKLLISTPWVIVLGVCTALIYAASRSWKLSLSCCVSLTLIGYFGMWEDTMRTLSIITVCTLLAIVMGIPIGIAMARSNRVQALVTPLLDVMQTMPAFVYLIPVVMLLGIGKIPGLIAVVIYAIPPVIRLTNLGIRLVDKEVLEAATAFGANKKQRLLGVQLPLAMPTIMAGINQTIMMALSMVVIASMIGVKGLGQPVLKSITNQYFTLGLLNGLAIVALAILFDRASQAYAKRTQAHLGELTHD</sequence>
<keyword evidence="4 7" id="KW-0812">Transmembrane</keyword>
<dbReference type="Proteomes" id="UP000032303">
    <property type="component" value="Chromosome 1"/>
</dbReference>
<dbReference type="GO" id="GO:0015226">
    <property type="term" value="F:carnitine transmembrane transporter activity"/>
    <property type="evidence" value="ECO:0007669"/>
    <property type="project" value="TreeGrafter"/>
</dbReference>
<reference evidence="9 10" key="1">
    <citation type="submission" date="2013-05" db="EMBL/GenBank/DDBJ databases">
        <title>Complete genome sequence of the lipase-producing bacterium Photobacterium gaetbulicola Gung47.</title>
        <authorList>
            <person name="Kim Y.-O."/>
        </authorList>
    </citation>
    <scope>NUCLEOTIDE SEQUENCE [LARGE SCALE GENOMIC DNA]</scope>
    <source>
        <strain evidence="9 10">Gung47</strain>
    </source>
</reference>
<keyword evidence="5 7" id="KW-1133">Transmembrane helix</keyword>
<feature type="transmembrane region" description="Helical" evidence="7">
    <location>
        <begin position="164"/>
        <end position="191"/>
    </location>
</feature>